<keyword evidence="2" id="KW-1185">Reference proteome</keyword>
<comment type="caution">
    <text evidence="1">The sequence shown here is derived from an EMBL/GenBank/DDBJ whole genome shotgun (WGS) entry which is preliminary data.</text>
</comment>
<organism evidence="1 2">
    <name type="scientific">Pomacea canaliculata</name>
    <name type="common">Golden apple snail</name>
    <dbReference type="NCBI Taxonomy" id="400727"/>
    <lineage>
        <taxon>Eukaryota</taxon>
        <taxon>Metazoa</taxon>
        <taxon>Spiralia</taxon>
        <taxon>Lophotrochozoa</taxon>
        <taxon>Mollusca</taxon>
        <taxon>Gastropoda</taxon>
        <taxon>Caenogastropoda</taxon>
        <taxon>Architaenioglossa</taxon>
        <taxon>Ampullarioidea</taxon>
        <taxon>Ampullariidae</taxon>
        <taxon>Pomacea</taxon>
    </lineage>
</organism>
<evidence type="ECO:0000313" key="2">
    <source>
        <dbReference type="Proteomes" id="UP000245119"/>
    </source>
</evidence>
<reference evidence="1 2" key="1">
    <citation type="submission" date="2018-04" db="EMBL/GenBank/DDBJ databases">
        <title>The genome of golden apple snail Pomacea canaliculata provides insight into stress tolerance and invasive adaptation.</title>
        <authorList>
            <person name="Liu C."/>
            <person name="Liu B."/>
            <person name="Ren Y."/>
            <person name="Zhang Y."/>
            <person name="Wang H."/>
            <person name="Li S."/>
            <person name="Jiang F."/>
            <person name="Yin L."/>
            <person name="Zhang G."/>
            <person name="Qian W."/>
            <person name="Fan W."/>
        </authorList>
    </citation>
    <scope>NUCLEOTIDE SEQUENCE [LARGE SCALE GENOMIC DNA]</scope>
    <source>
        <strain evidence="1">SZHN2017</strain>
        <tissue evidence="1">Muscle</tissue>
    </source>
</reference>
<sequence length="177" mass="19613">MTELAKHIWNKQRSLRVCHPPSPPSTPSRTYFAHSVVFVQNTAETTAGPIASALPGCSMSREKLFFVQPVAVEEEVHIASRIGYKGYAVLALTFHLRLCHPHWKRTEVGIVHSVGVVWAMQEKSRWQGPWQGWGERDGDSLLGTAALVRVKLLETREETQGDLTLGTPEASLLSCVA</sequence>
<evidence type="ECO:0000313" key="1">
    <source>
        <dbReference type="EMBL" id="PVD29686.1"/>
    </source>
</evidence>
<dbReference type="AlphaFoldDB" id="A0A2T7P8G1"/>
<protein>
    <submittedName>
        <fullName evidence="1">Uncharacterized protein</fullName>
    </submittedName>
</protein>
<accession>A0A2T7P8G1</accession>
<dbReference type="EMBL" id="PZQS01000005">
    <property type="protein sequence ID" value="PVD29686.1"/>
    <property type="molecule type" value="Genomic_DNA"/>
</dbReference>
<proteinExistence type="predicted"/>
<name>A0A2T7P8G1_POMCA</name>
<dbReference type="Proteomes" id="UP000245119">
    <property type="component" value="Linkage Group LG5"/>
</dbReference>
<gene>
    <name evidence="1" type="ORF">C0Q70_08941</name>
</gene>